<evidence type="ECO:0000256" key="1">
    <source>
        <dbReference type="ARBA" id="ARBA00004651"/>
    </source>
</evidence>
<comment type="caution">
    <text evidence="7">The sequence shown here is derived from an EMBL/GenBank/DDBJ whole genome shotgun (WGS) entry which is preliminary data.</text>
</comment>
<comment type="subcellular location">
    <subcellularLocation>
        <location evidence="1">Cell membrane</location>
        <topology evidence="1">Multi-pass membrane protein</topology>
    </subcellularLocation>
</comment>
<feature type="transmembrane region" description="Helical" evidence="6">
    <location>
        <begin position="164"/>
        <end position="188"/>
    </location>
</feature>
<feature type="transmembrane region" description="Helical" evidence="6">
    <location>
        <begin position="247"/>
        <end position="266"/>
    </location>
</feature>
<evidence type="ECO:0000313" key="8">
    <source>
        <dbReference type="Proteomes" id="UP000241229"/>
    </source>
</evidence>
<evidence type="ECO:0000256" key="2">
    <source>
        <dbReference type="ARBA" id="ARBA00022475"/>
    </source>
</evidence>
<accession>A0A2P7SRT7</accession>
<evidence type="ECO:0000256" key="6">
    <source>
        <dbReference type="SAM" id="Phobius"/>
    </source>
</evidence>
<name>A0A2P7SRT7_9HYPH</name>
<protein>
    <submittedName>
        <fullName evidence="7">ABC transporter permease</fullName>
    </submittedName>
</protein>
<feature type="transmembrane region" description="Helical" evidence="6">
    <location>
        <begin position="298"/>
        <end position="317"/>
    </location>
</feature>
<organism evidence="7 8">
    <name type="scientific">Kumtagia ephedrae</name>
    <dbReference type="NCBI Taxonomy" id="2116701"/>
    <lineage>
        <taxon>Bacteria</taxon>
        <taxon>Pseudomonadati</taxon>
        <taxon>Pseudomonadota</taxon>
        <taxon>Alphaproteobacteria</taxon>
        <taxon>Hyphomicrobiales</taxon>
        <taxon>Phyllobacteriaceae</taxon>
        <taxon>Kumtagia</taxon>
    </lineage>
</organism>
<feature type="transmembrane region" description="Helical" evidence="6">
    <location>
        <begin position="273"/>
        <end position="292"/>
    </location>
</feature>
<keyword evidence="5 6" id="KW-0472">Membrane</keyword>
<evidence type="ECO:0000256" key="4">
    <source>
        <dbReference type="ARBA" id="ARBA00022989"/>
    </source>
</evidence>
<sequence>MSAVVRSDRKGGDFGWARAAWQQAGFGPVLLVLLLAVNIAVNPARFAPGAWGTLIGLAAPLIGAALASTPAILGGRGGIDISVGPLMGFINALIVLVLVQRLGIETPWIIVPAAVLIGAAVGAGNGVLATVLRIQPIVATLGTYLILIGITLTILPAPTGTVPAWLRALGGPLSILPLTAVFLAWIAIRRLPYYDHLMAVGSDDRAAYTAGIPVTLVRFLSYVITGAFAGVAALMMTALIGSADPSIGPTYTLMAISAVALGGVSLAGGRGGLLGAAIGAIDIFLLQSALTYFNLSTFVLQIAYGVVLVLAIVLTALHERLLGRAKETA</sequence>
<dbReference type="EMBL" id="PXYK01000002">
    <property type="protein sequence ID" value="PSJ65194.1"/>
    <property type="molecule type" value="Genomic_DNA"/>
</dbReference>
<feature type="transmembrane region" description="Helical" evidence="6">
    <location>
        <begin position="109"/>
        <end position="131"/>
    </location>
</feature>
<dbReference type="AlphaFoldDB" id="A0A2P7SRT7"/>
<reference evidence="7 8" key="1">
    <citation type="submission" date="2018-03" db="EMBL/GenBank/DDBJ databases">
        <title>The draft genome of Mesorhizobium sp. 6GN-30.</title>
        <authorList>
            <person name="Liu L."/>
            <person name="Li L."/>
            <person name="Wang T."/>
            <person name="Zhang X."/>
            <person name="Liang L."/>
        </authorList>
    </citation>
    <scope>NUCLEOTIDE SEQUENCE [LARGE SCALE GENOMIC DNA]</scope>
    <source>
        <strain evidence="7 8">6GN30</strain>
    </source>
</reference>
<feature type="transmembrane region" description="Helical" evidence="6">
    <location>
        <begin position="219"/>
        <end position="241"/>
    </location>
</feature>
<keyword evidence="3 6" id="KW-0812">Transmembrane</keyword>
<keyword evidence="2" id="KW-1003">Cell membrane</keyword>
<feature type="transmembrane region" description="Helical" evidence="6">
    <location>
        <begin position="85"/>
        <end position="103"/>
    </location>
</feature>
<gene>
    <name evidence="7" type="ORF">C7I84_02270</name>
</gene>
<dbReference type="Pfam" id="PF02653">
    <property type="entry name" value="BPD_transp_2"/>
    <property type="match status" value="1"/>
</dbReference>
<keyword evidence="4 6" id="KW-1133">Transmembrane helix</keyword>
<feature type="transmembrane region" description="Helical" evidence="6">
    <location>
        <begin position="20"/>
        <end position="41"/>
    </location>
</feature>
<proteinExistence type="predicted"/>
<dbReference type="OrthoDB" id="8047877at2"/>
<feature type="transmembrane region" description="Helical" evidence="6">
    <location>
        <begin position="138"/>
        <end position="158"/>
    </location>
</feature>
<dbReference type="GO" id="GO:0005886">
    <property type="term" value="C:plasma membrane"/>
    <property type="evidence" value="ECO:0007669"/>
    <property type="project" value="UniProtKB-SubCell"/>
</dbReference>
<dbReference type="GO" id="GO:0022857">
    <property type="term" value="F:transmembrane transporter activity"/>
    <property type="evidence" value="ECO:0007669"/>
    <property type="project" value="InterPro"/>
</dbReference>
<dbReference type="Proteomes" id="UP000241229">
    <property type="component" value="Unassembled WGS sequence"/>
</dbReference>
<dbReference type="PANTHER" id="PTHR32196">
    <property type="entry name" value="ABC TRANSPORTER PERMEASE PROTEIN YPHD-RELATED-RELATED"/>
    <property type="match status" value="1"/>
</dbReference>
<feature type="transmembrane region" description="Helical" evidence="6">
    <location>
        <begin position="53"/>
        <end position="73"/>
    </location>
</feature>
<evidence type="ECO:0000256" key="5">
    <source>
        <dbReference type="ARBA" id="ARBA00023136"/>
    </source>
</evidence>
<dbReference type="CDD" id="cd06579">
    <property type="entry name" value="TM_PBP1_transp_AraH_like"/>
    <property type="match status" value="1"/>
</dbReference>
<dbReference type="InterPro" id="IPR001851">
    <property type="entry name" value="ABC_transp_permease"/>
</dbReference>
<evidence type="ECO:0000313" key="7">
    <source>
        <dbReference type="EMBL" id="PSJ65194.1"/>
    </source>
</evidence>
<keyword evidence="8" id="KW-1185">Reference proteome</keyword>
<evidence type="ECO:0000256" key="3">
    <source>
        <dbReference type="ARBA" id="ARBA00022692"/>
    </source>
</evidence>
<dbReference type="RefSeq" id="WP_106770534.1">
    <property type="nucleotide sequence ID" value="NZ_PXYK01000002.1"/>
</dbReference>